<evidence type="ECO:0000313" key="2">
    <source>
        <dbReference type="EMBL" id="QHT77596.1"/>
    </source>
</evidence>
<dbReference type="EMBL" id="MN739920">
    <property type="protein sequence ID" value="QHT77596.1"/>
    <property type="molecule type" value="Genomic_DNA"/>
</dbReference>
<feature type="compositionally biased region" description="Polar residues" evidence="1">
    <location>
        <begin position="1"/>
        <end position="10"/>
    </location>
</feature>
<name>A0A6C0HBL0_9ZZZZ</name>
<proteinExistence type="predicted"/>
<accession>A0A6C0HBL0</accession>
<dbReference type="AlphaFoldDB" id="A0A6C0HBL0"/>
<reference evidence="2" key="1">
    <citation type="journal article" date="2020" name="Nature">
        <title>Giant virus diversity and host interactions through global metagenomics.</title>
        <authorList>
            <person name="Schulz F."/>
            <person name="Roux S."/>
            <person name="Paez-Espino D."/>
            <person name="Jungbluth S."/>
            <person name="Walsh D.A."/>
            <person name="Denef V.J."/>
            <person name="McMahon K.D."/>
            <person name="Konstantinidis K.T."/>
            <person name="Eloe-Fadrosh E.A."/>
            <person name="Kyrpides N.C."/>
            <person name="Woyke T."/>
        </authorList>
    </citation>
    <scope>NUCLEOTIDE SEQUENCE</scope>
    <source>
        <strain evidence="2">GVMAG-M-3300023179-90</strain>
    </source>
</reference>
<feature type="region of interest" description="Disordered" evidence="1">
    <location>
        <begin position="1"/>
        <end position="44"/>
    </location>
</feature>
<sequence length="118" mass="13457">MTKTKFTRSSCKGHRQNKTNKGGNNKSKKNKSKKNKSKKGGDFAGFASRMLGKCDKLRKDRINNAWEMYYNNLGNQKVTNPNRITDSLKGIPKIPKCDGTYEDFEPTIHKATKEIEDQ</sequence>
<protein>
    <submittedName>
        <fullName evidence="2">Uncharacterized protein</fullName>
    </submittedName>
</protein>
<organism evidence="2">
    <name type="scientific">viral metagenome</name>
    <dbReference type="NCBI Taxonomy" id="1070528"/>
    <lineage>
        <taxon>unclassified sequences</taxon>
        <taxon>metagenomes</taxon>
        <taxon>organismal metagenomes</taxon>
    </lineage>
</organism>
<feature type="compositionally biased region" description="Basic residues" evidence="1">
    <location>
        <begin position="26"/>
        <end position="38"/>
    </location>
</feature>
<evidence type="ECO:0000256" key="1">
    <source>
        <dbReference type="SAM" id="MobiDB-lite"/>
    </source>
</evidence>